<accession>A0A0C9TV61</accession>
<name>A0A0C9TV61_SPHS4</name>
<gene>
    <name evidence="1" type="ORF">M422DRAFT_273312</name>
</gene>
<dbReference type="AlphaFoldDB" id="A0A0C9TV61"/>
<sequence length="166" mass="19108">MRTYNWDFLDLFDGPKLQALTIARRTPINPCPLRDITFPHFTCLTRLKLSCFKIDHIAVDQITKACPKLEELVFFLCRVKSFLGDDEDTCRLLEMGIRCVIFDGGEISARVLRKLLVRLADRAKLQPDEARIAVRAIRERGRGERNKIEKLEKEFSGIFEAILPTG</sequence>
<protein>
    <recommendedName>
        <fullName evidence="3">F-box domain-containing protein</fullName>
    </recommendedName>
</protein>
<evidence type="ECO:0000313" key="2">
    <source>
        <dbReference type="Proteomes" id="UP000054279"/>
    </source>
</evidence>
<organism evidence="1 2">
    <name type="scientific">Sphaerobolus stellatus (strain SS14)</name>
    <dbReference type="NCBI Taxonomy" id="990650"/>
    <lineage>
        <taxon>Eukaryota</taxon>
        <taxon>Fungi</taxon>
        <taxon>Dikarya</taxon>
        <taxon>Basidiomycota</taxon>
        <taxon>Agaricomycotina</taxon>
        <taxon>Agaricomycetes</taxon>
        <taxon>Phallomycetidae</taxon>
        <taxon>Geastrales</taxon>
        <taxon>Sphaerobolaceae</taxon>
        <taxon>Sphaerobolus</taxon>
    </lineage>
</organism>
<dbReference type="SUPFAM" id="SSF52047">
    <property type="entry name" value="RNI-like"/>
    <property type="match status" value="1"/>
</dbReference>
<keyword evidence="2" id="KW-1185">Reference proteome</keyword>
<dbReference type="HOGENOM" id="CLU_1714449_0_0_1"/>
<dbReference type="Proteomes" id="UP000054279">
    <property type="component" value="Unassembled WGS sequence"/>
</dbReference>
<evidence type="ECO:0008006" key="3">
    <source>
        <dbReference type="Google" id="ProtNLM"/>
    </source>
</evidence>
<proteinExistence type="predicted"/>
<dbReference type="EMBL" id="KN837401">
    <property type="protein sequence ID" value="KIJ25729.1"/>
    <property type="molecule type" value="Genomic_DNA"/>
</dbReference>
<reference evidence="1 2" key="1">
    <citation type="submission" date="2014-06" db="EMBL/GenBank/DDBJ databases">
        <title>Evolutionary Origins and Diversification of the Mycorrhizal Mutualists.</title>
        <authorList>
            <consortium name="DOE Joint Genome Institute"/>
            <consortium name="Mycorrhizal Genomics Consortium"/>
            <person name="Kohler A."/>
            <person name="Kuo A."/>
            <person name="Nagy L.G."/>
            <person name="Floudas D."/>
            <person name="Copeland A."/>
            <person name="Barry K.W."/>
            <person name="Cichocki N."/>
            <person name="Veneault-Fourrey C."/>
            <person name="LaButti K."/>
            <person name="Lindquist E.A."/>
            <person name="Lipzen A."/>
            <person name="Lundell T."/>
            <person name="Morin E."/>
            <person name="Murat C."/>
            <person name="Riley R."/>
            <person name="Ohm R."/>
            <person name="Sun H."/>
            <person name="Tunlid A."/>
            <person name="Henrissat B."/>
            <person name="Grigoriev I.V."/>
            <person name="Hibbett D.S."/>
            <person name="Martin F."/>
        </authorList>
    </citation>
    <scope>NUCLEOTIDE SEQUENCE [LARGE SCALE GENOMIC DNA]</scope>
    <source>
        <strain evidence="1 2">SS14</strain>
    </source>
</reference>
<evidence type="ECO:0000313" key="1">
    <source>
        <dbReference type="EMBL" id="KIJ25729.1"/>
    </source>
</evidence>